<dbReference type="CDD" id="cd00452">
    <property type="entry name" value="KDPG_aldolase"/>
    <property type="match status" value="1"/>
</dbReference>
<dbReference type="SUPFAM" id="SSF51569">
    <property type="entry name" value="Aldolase"/>
    <property type="match status" value="1"/>
</dbReference>
<proteinExistence type="inferred from homology"/>
<dbReference type="PANTHER" id="PTHR30246">
    <property type="entry name" value="2-KETO-3-DEOXY-6-PHOSPHOGLUCONATE ALDOLASE"/>
    <property type="match status" value="1"/>
</dbReference>
<evidence type="ECO:0000313" key="6">
    <source>
        <dbReference type="EMBL" id="GAX47478.1"/>
    </source>
</evidence>
<dbReference type="Gene3D" id="3.20.20.70">
    <property type="entry name" value="Aldolase class I"/>
    <property type="match status" value="1"/>
</dbReference>
<comment type="similarity">
    <text evidence="2">Belongs to the KHG/KDPG aldolase family.</text>
</comment>
<keyword evidence="5" id="KW-0119">Carbohydrate metabolism</keyword>
<dbReference type="NCBIfam" id="TIGR01182">
    <property type="entry name" value="eda"/>
    <property type="match status" value="1"/>
</dbReference>
<accession>A0A224WZI8</accession>
<dbReference type="GO" id="GO:0016829">
    <property type="term" value="F:lyase activity"/>
    <property type="evidence" value="ECO:0007669"/>
    <property type="project" value="UniProtKB-KW"/>
</dbReference>
<dbReference type="PANTHER" id="PTHR30246:SF1">
    <property type="entry name" value="2-DEHYDRO-3-DEOXY-6-PHOSPHOGALACTONATE ALDOLASE-RELATED"/>
    <property type="match status" value="1"/>
</dbReference>
<evidence type="ECO:0000256" key="4">
    <source>
        <dbReference type="ARBA" id="ARBA00023239"/>
    </source>
</evidence>
<evidence type="ECO:0000256" key="2">
    <source>
        <dbReference type="ARBA" id="ARBA00006906"/>
    </source>
</evidence>
<dbReference type="NCBIfam" id="NF005119">
    <property type="entry name" value="PRK06552.1"/>
    <property type="match status" value="1"/>
</dbReference>
<dbReference type="Proteomes" id="UP000218689">
    <property type="component" value="Unassembled WGS sequence"/>
</dbReference>
<comment type="pathway">
    <text evidence="1">Carbohydrate acid metabolism.</text>
</comment>
<comment type="caution">
    <text evidence="6">The sequence shown here is derived from an EMBL/GenBank/DDBJ whole genome shotgun (WGS) entry which is preliminary data.</text>
</comment>
<dbReference type="Pfam" id="PF01081">
    <property type="entry name" value="Aldolase"/>
    <property type="match status" value="1"/>
</dbReference>
<evidence type="ECO:0000256" key="3">
    <source>
        <dbReference type="ARBA" id="ARBA00011233"/>
    </source>
</evidence>
<reference evidence="7" key="1">
    <citation type="submission" date="2017-08" db="EMBL/GenBank/DDBJ databases">
        <title>Draft genome sequence of Lactococcus sp. strain Rs-Y01, isolated from the gut of the lower termite Reticulitermes speratus.</title>
        <authorList>
            <person name="Ohkuma M."/>
            <person name="Yuki M."/>
        </authorList>
    </citation>
    <scope>NUCLEOTIDE SEQUENCE [LARGE SCALE GENOMIC DNA]</scope>
    <source>
        <strain evidence="7">Rs-Y01</strain>
    </source>
</reference>
<keyword evidence="4" id="KW-0456">Lyase</keyword>
<keyword evidence="7" id="KW-1185">Reference proteome</keyword>
<dbReference type="OrthoDB" id="9802667at2"/>
<comment type="subunit">
    <text evidence="3">Homotrimer.</text>
</comment>
<sequence length="213" mass="22580">MTILEKIKKIKLIAVVRADTPEKASQAVDALILGGITGIELTFTVPEVETVIAEKVAQYKEREDVLIGAGTVLTVDEAEKAIAAGATFIVSPCFDAQVSEYVNGQNVVYTPGCMTVTELKTAYDAGNHLLKLFPGSAFGPSFIQSVKAPLPFINIMPTGGVSLDNIEAWLAAGAFAIGVGGNLLASLATEDYNKITELAREYSQKVVKGENND</sequence>
<name>A0A224WZI8_9LACT</name>
<gene>
    <name evidence="6" type="ORF">RsY01_1078</name>
</gene>
<organism evidence="6 7">
    <name type="scientific">Pseudolactococcus reticulitermitis</name>
    <dbReference type="NCBI Taxonomy" id="2025039"/>
    <lineage>
        <taxon>Bacteria</taxon>
        <taxon>Bacillati</taxon>
        <taxon>Bacillota</taxon>
        <taxon>Bacilli</taxon>
        <taxon>Lactobacillales</taxon>
        <taxon>Streptococcaceae</taxon>
        <taxon>Pseudolactococcus</taxon>
    </lineage>
</organism>
<dbReference type="InterPro" id="IPR000887">
    <property type="entry name" value="Aldlse_KDPG_KHG"/>
</dbReference>
<dbReference type="AlphaFoldDB" id="A0A224WZI8"/>
<evidence type="ECO:0000256" key="1">
    <source>
        <dbReference type="ARBA" id="ARBA00004761"/>
    </source>
</evidence>
<evidence type="ECO:0000256" key="5">
    <source>
        <dbReference type="ARBA" id="ARBA00023277"/>
    </source>
</evidence>
<dbReference type="EMBL" id="BEDT01000002">
    <property type="protein sequence ID" value="GAX47478.1"/>
    <property type="molecule type" value="Genomic_DNA"/>
</dbReference>
<dbReference type="RefSeq" id="WP_094784526.1">
    <property type="nucleotide sequence ID" value="NZ_BEDT01000002.1"/>
</dbReference>
<protein>
    <submittedName>
        <fullName evidence="6">Uncharacterized protein</fullName>
    </submittedName>
</protein>
<evidence type="ECO:0000313" key="7">
    <source>
        <dbReference type="Proteomes" id="UP000218689"/>
    </source>
</evidence>
<dbReference type="InterPro" id="IPR013785">
    <property type="entry name" value="Aldolase_TIM"/>
</dbReference>